<name>A0A9P6KDA8_9FUNG</name>
<dbReference type="PANTHER" id="PTHR45694:SF18">
    <property type="entry name" value="GLUTAREDOXIN-1-RELATED"/>
    <property type="match status" value="1"/>
</dbReference>
<dbReference type="PANTHER" id="PTHR45694">
    <property type="entry name" value="GLUTAREDOXIN 2"/>
    <property type="match status" value="1"/>
</dbReference>
<dbReference type="InterPro" id="IPR014025">
    <property type="entry name" value="Glutaredoxin_subgr"/>
</dbReference>
<dbReference type="PROSITE" id="PS51354">
    <property type="entry name" value="GLUTAREDOXIN_2"/>
    <property type="match status" value="1"/>
</dbReference>
<dbReference type="GO" id="GO:0015038">
    <property type="term" value="F:glutathione disulfide oxidoreductase activity"/>
    <property type="evidence" value="ECO:0007669"/>
    <property type="project" value="TreeGrafter"/>
</dbReference>
<protein>
    <recommendedName>
        <fullName evidence="1">Glutaredoxin domain-containing protein</fullName>
    </recommendedName>
</protein>
<evidence type="ECO:0000259" key="1">
    <source>
        <dbReference type="Pfam" id="PF00462"/>
    </source>
</evidence>
<dbReference type="GO" id="GO:0034599">
    <property type="term" value="P:cellular response to oxidative stress"/>
    <property type="evidence" value="ECO:0007669"/>
    <property type="project" value="TreeGrafter"/>
</dbReference>
<evidence type="ECO:0000313" key="2">
    <source>
        <dbReference type="EMBL" id="KAF9580512.1"/>
    </source>
</evidence>
<gene>
    <name evidence="2" type="ORF">BGW38_002820</name>
</gene>
<dbReference type="OrthoDB" id="423313at2759"/>
<feature type="domain" description="Glutaredoxin" evidence="1">
    <location>
        <begin position="7"/>
        <end position="70"/>
    </location>
</feature>
<dbReference type="Gene3D" id="3.40.30.10">
    <property type="entry name" value="Glutaredoxin"/>
    <property type="match status" value="1"/>
</dbReference>
<dbReference type="Proteomes" id="UP000780801">
    <property type="component" value="Unassembled WGS sequence"/>
</dbReference>
<organism evidence="2 3">
    <name type="scientific">Lunasporangiospora selenospora</name>
    <dbReference type="NCBI Taxonomy" id="979761"/>
    <lineage>
        <taxon>Eukaryota</taxon>
        <taxon>Fungi</taxon>
        <taxon>Fungi incertae sedis</taxon>
        <taxon>Mucoromycota</taxon>
        <taxon>Mortierellomycotina</taxon>
        <taxon>Mortierellomycetes</taxon>
        <taxon>Mortierellales</taxon>
        <taxon>Mortierellaceae</taxon>
        <taxon>Lunasporangiospora</taxon>
    </lineage>
</organism>
<accession>A0A9P6KDA8</accession>
<dbReference type="SUPFAM" id="SSF52833">
    <property type="entry name" value="Thioredoxin-like"/>
    <property type="match status" value="1"/>
</dbReference>
<dbReference type="InterPro" id="IPR002109">
    <property type="entry name" value="Glutaredoxin"/>
</dbReference>
<dbReference type="AlphaFoldDB" id="A0A9P6KDA8"/>
<reference evidence="2" key="1">
    <citation type="journal article" date="2020" name="Fungal Divers.">
        <title>Resolving the Mortierellaceae phylogeny through synthesis of multi-gene phylogenetics and phylogenomics.</title>
        <authorList>
            <person name="Vandepol N."/>
            <person name="Liber J."/>
            <person name="Desiro A."/>
            <person name="Na H."/>
            <person name="Kennedy M."/>
            <person name="Barry K."/>
            <person name="Grigoriev I.V."/>
            <person name="Miller A.N."/>
            <person name="O'Donnell K."/>
            <person name="Stajich J.E."/>
            <person name="Bonito G."/>
        </authorList>
    </citation>
    <scope>NUCLEOTIDE SEQUENCE</scope>
    <source>
        <strain evidence="2">KOD1015</strain>
    </source>
</reference>
<sequence length="98" mass="11028">MIDTNRIMVFSKTYCPYSAGAKKLLKSYTNDFKVLEVDLEEDGDNIKKVLTRITNGHSTYPSIFFNGESIGGKDKLQAMEDRAELKSRLESLGVSMVQ</sequence>
<dbReference type="GO" id="GO:0005737">
    <property type="term" value="C:cytoplasm"/>
    <property type="evidence" value="ECO:0007669"/>
    <property type="project" value="TreeGrafter"/>
</dbReference>
<evidence type="ECO:0000313" key="3">
    <source>
        <dbReference type="Proteomes" id="UP000780801"/>
    </source>
</evidence>
<dbReference type="CDD" id="cd03419">
    <property type="entry name" value="GRX_GRXh_1_2_like"/>
    <property type="match status" value="1"/>
</dbReference>
<dbReference type="Pfam" id="PF00462">
    <property type="entry name" value="Glutaredoxin"/>
    <property type="match status" value="1"/>
</dbReference>
<keyword evidence="3" id="KW-1185">Reference proteome</keyword>
<dbReference type="EMBL" id="JAABOA010002019">
    <property type="protein sequence ID" value="KAF9580512.1"/>
    <property type="molecule type" value="Genomic_DNA"/>
</dbReference>
<dbReference type="PRINTS" id="PR00160">
    <property type="entry name" value="GLUTAREDOXIN"/>
</dbReference>
<comment type="caution">
    <text evidence="2">The sequence shown here is derived from an EMBL/GenBank/DDBJ whole genome shotgun (WGS) entry which is preliminary data.</text>
</comment>
<proteinExistence type="predicted"/>
<dbReference type="InterPro" id="IPR036249">
    <property type="entry name" value="Thioredoxin-like_sf"/>
</dbReference>